<evidence type="ECO:0000313" key="1">
    <source>
        <dbReference type="EMBL" id="CAI4006593.1"/>
    </source>
</evidence>
<accession>A0A9P1DB49</accession>
<organism evidence="1">
    <name type="scientific">Cladocopium goreaui</name>
    <dbReference type="NCBI Taxonomy" id="2562237"/>
    <lineage>
        <taxon>Eukaryota</taxon>
        <taxon>Sar</taxon>
        <taxon>Alveolata</taxon>
        <taxon>Dinophyceae</taxon>
        <taxon>Suessiales</taxon>
        <taxon>Symbiodiniaceae</taxon>
        <taxon>Cladocopium</taxon>
    </lineage>
</organism>
<evidence type="ECO:0000313" key="2">
    <source>
        <dbReference type="EMBL" id="CAL1159968.1"/>
    </source>
</evidence>
<keyword evidence="3" id="KW-1185">Reference proteome</keyword>
<name>A0A9P1DB49_9DINO</name>
<gene>
    <name evidence="1" type="ORF">C1SCF055_LOCUS32224</name>
</gene>
<sequence length="192" mass="21278">MEQETTEAQSSSDESSVSKWVCGINAFLFSEFTEFTGPTGPTVRGEAPIESYRKLGSRDERWAAHEPGLLGERDAADHAQRRCSPCIFHNSLLGCDRGSTCDFCHDVHPAGVAPKRPRKQMRDKLKLRIEESLHLPDDQLQDALQPTLEYPYARGLIRGILDARAGADLAPLEPGEVANHQAEIRSRSVNPN</sequence>
<dbReference type="AlphaFoldDB" id="A0A9P1DB49"/>
<reference evidence="1" key="1">
    <citation type="submission" date="2022-10" db="EMBL/GenBank/DDBJ databases">
        <authorList>
            <person name="Chen Y."/>
            <person name="Dougan E. K."/>
            <person name="Chan C."/>
            <person name="Rhodes N."/>
            <person name="Thang M."/>
        </authorList>
    </citation>
    <scope>NUCLEOTIDE SEQUENCE</scope>
</reference>
<evidence type="ECO:0008006" key="4">
    <source>
        <dbReference type="Google" id="ProtNLM"/>
    </source>
</evidence>
<evidence type="ECO:0000313" key="3">
    <source>
        <dbReference type="Proteomes" id="UP001152797"/>
    </source>
</evidence>
<comment type="caution">
    <text evidence="1">The sequence shown here is derived from an EMBL/GenBank/DDBJ whole genome shotgun (WGS) entry which is preliminary data.</text>
</comment>
<dbReference type="Proteomes" id="UP001152797">
    <property type="component" value="Unassembled WGS sequence"/>
</dbReference>
<proteinExistence type="predicted"/>
<dbReference type="EMBL" id="CAMXCT010003859">
    <property type="protein sequence ID" value="CAI4006593.1"/>
    <property type="molecule type" value="Genomic_DNA"/>
</dbReference>
<dbReference type="EMBL" id="CAMXCT020003859">
    <property type="protein sequence ID" value="CAL1159968.1"/>
    <property type="molecule type" value="Genomic_DNA"/>
</dbReference>
<reference evidence="2" key="2">
    <citation type="submission" date="2024-04" db="EMBL/GenBank/DDBJ databases">
        <authorList>
            <person name="Chen Y."/>
            <person name="Shah S."/>
            <person name="Dougan E. K."/>
            <person name="Thang M."/>
            <person name="Chan C."/>
        </authorList>
    </citation>
    <scope>NUCLEOTIDE SEQUENCE [LARGE SCALE GENOMIC DNA]</scope>
</reference>
<protein>
    <recommendedName>
        <fullName evidence="4">C3H1-type domain-containing protein</fullName>
    </recommendedName>
</protein>
<dbReference type="EMBL" id="CAMXCT030003859">
    <property type="protein sequence ID" value="CAL4793905.1"/>
    <property type="molecule type" value="Genomic_DNA"/>
</dbReference>